<comment type="similarity">
    <text evidence="1">Belongs to the eIF-2B alpha/beta/delta subunits family.</text>
</comment>
<evidence type="ECO:0000313" key="2">
    <source>
        <dbReference type="EMBL" id="AIE98671.1"/>
    </source>
</evidence>
<evidence type="ECO:0000256" key="1">
    <source>
        <dbReference type="RuleBase" id="RU003814"/>
    </source>
</evidence>
<keyword evidence="2" id="KW-0413">Isomerase</keyword>
<protein>
    <submittedName>
        <fullName evidence="2">AIF-2BI family translation initiation factor (MtnA)</fullName>
        <ecNumber evidence="2">5.3.1.23</ecNumber>
    </submittedName>
</protein>
<dbReference type="GO" id="GO:0019509">
    <property type="term" value="P:L-methionine salvage from methylthioadenosine"/>
    <property type="evidence" value="ECO:0007669"/>
    <property type="project" value="TreeGrafter"/>
</dbReference>
<proteinExistence type="inferred from homology"/>
<dbReference type="Pfam" id="PF01008">
    <property type="entry name" value="IF-2B"/>
    <property type="match status" value="1"/>
</dbReference>
<keyword evidence="2" id="KW-0648">Protein biosynthesis</keyword>
<name>A0A075G9P9_9ARCH</name>
<accession>A0A075G9P9</accession>
<dbReference type="InterPro" id="IPR000649">
    <property type="entry name" value="IF-2B-related"/>
</dbReference>
<dbReference type="PANTHER" id="PTHR43475">
    <property type="entry name" value="METHYLTHIORIBOSE-1-PHOSPHATE ISOMERASE"/>
    <property type="match status" value="1"/>
</dbReference>
<dbReference type="AlphaFoldDB" id="A0A075G9P9"/>
<dbReference type="InterPro" id="IPR027363">
    <property type="entry name" value="M1Pi_N"/>
</dbReference>
<dbReference type="PANTHER" id="PTHR43475:SF1">
    <property type="entry name" value="METHYLTHIORIBOSE-1-PHOSPHATE ISOMERASE"/>
    <property type="match status" value="1"/>
</dbReference>
<organism evidence="2">
    <name type="scientific">uncultured marine thaumarchaeote KM3_06_C02</name>
    <dbReference type="NCBI Taxonomy" id="1455976"/>
    <lineage>
        <taxon>Archaea</taxon>
        <taxon>Nitrososphaerota</taxon>
        <taxon>environmental samples</taxon>
    </lineage>
</organism>
<dbReference type="Gene3D" id="1.20.120.420">
    <property type="entry name" value="translation initiation factor eif-2b, domain 1"/>
    <property type="match status" value="1"/>
</dbReference>
<sequence length="133" mass="14561">MSYLECRDYNQVAEAIKTMAVRGAPAIGVAAAMGLGLAAHTCKAKSREELINYLEMAGEVLRKTRPTAINLFWAIKRVLDVASSTVGDTEDIRVAVIKETQRMADEDISINRRMGKYGASLIEDGDTVLTHCK</sequence>
<dbReference type="SUPFAM" id="SSF100950">
    <property type="entry name" value="NagB/RpiA/CoA transferase-like"/>
    <property type="match status" value="1"/>
</dbReference>
<keyword evidence="2" id="KW-0396">Initiation factor</keyword>
<dbReference type="GO" id="GO:0046523">
    <property type="term" value="F:S-methyl-5-thioribose-1-phosphate isomerase activity"/>
    <property type="evidence" value="ECO:0007669"/>
    <property type="project" value="UniProtKB-EC"/>
</dbReference>
<dbReference type="GO" id="GO:0003743">
    <property type="term" value="F:translation initiation factor activity"/>
    <property type="evidence" value="ECO:0007669"/>
    <property type="project" value="UniProtKB-KW"/>
</dbReference>
<dbReference type="InterPro" id="IPR037171">
    <property type="entry name" value="NagB/RpiA_transferase-like"/>
</dbReference>
<dbReference type="EMBL" id="KF900541">
    <property type="protein sequence ID" value="AIE98671.1"/>
    <property type="molecule type" value="Genomic_DNA"/>
</dbReference>
<reference evidence="2" key="1">
    <citation type="journal article" date="2014" name="Genome Biol. Evol.">
        <title>Pangenome evidence for extensive interdomain horizontal transfer affecting lineage core and shell genes in uncultured planktonic thaumarchaeota and euryarchaeota.</title>
        <authorList>
            <person name="Deschamps P."/>
            <person name="Zivanovic Y."/>
            <person name="Moreira D."/>
            <person name="Rodriguez-Valera F."/>
            <person name="Lopez-Garcia P."/>
        </authorList>
    </citation>
    <scope>NUCLEOTIDE SEQUENCE</scope>
</reference>
<dbReference type="EC" id="5.3.1.23" evidence="2"/>
<gene>
    <name evidence="2" type="primary">mtnA</name>
</gene>